<comment type="caution">
    <text evidence="6">The sequence shown here is derived from an EMBL/GenBank/DDBJ whole genome shotgun (WGS) entry which is preliminary data.</text>
</comment>
<dbReference type="Pfam" id="PF03446">
    <property type="entry name" value="NAD_binding_2"/>
    <property type="match status" value="1"/>
</dbReference>
<dbReference type="PIRSF" id="PIRSF000103">
    <property type="entry name" value="HIBADH"/>
    <property type="match status" value="1"/>
</dbReference>
<dbReference type="InterPro" id="IPR013328">
    <property type="entry name" value="6PGD_dom2"/>
</dbReference>
<evidence type="ECO:0000256" key="3">
    <source>
        <dbReference type="PIRSR" id="PIRSR000103-1"/>
    </source>
</evidence>
<dbReference type="GO" id="GO:0016616">
    <property type="term" value="F:oxidoreductase activity, acting on the CH-OH group of donors, NAD or NADP as acceptor"/>
    <property type="evidence" value="ECO:0007669"/>
    <property type="project" value="TreeGrafter"/>
</dbReference>
<dbReference type="PANTHER" id="PTHR22981">
    <property type="entry name" value="3-HYDROXYISOBUTYRATE DEHYDROGENASE-RELATED"/>
    <property type="match status" value="1"/>
</dbReference>
<accession>A0A5S5DQM3</accession>
<feature type="domain" description="6-phosphogluconate dehydrogenase NADP-binding" evidence="4">
    <location>
        <begin position="3"/>
        <end position="158"/>
    </location>
</feature>
<evidence type="ECO:0000259" key="4">
    <source>
        <dbReference type="Pfam" id="PF03446"/>
    </source>
</evidence>
<dbReference type="OrthoDB" id="9786703at2"/>
<keyword evidence="1" id="KW-0560">Oxidoreductase</keyword>
<proteinExistence type="predicted"/>
<dbReference type="AlphaFoldDB" id="A0A5S5DQM3"/>
<evidence type="ECO:0000256" key="1">
    <source>
        <dbReference type="ARBA" id="ARBA00023002"/>
    </source>
</evidence>
<evidence type="ECO:0000313" key="7">
    <source>
        <dbReference type="Proteomes" id="UP000325105"/>
    </source>
</evidence>
<dbReference type="InterPro" id="IPR002204">
    <property type="entry name" value="3-OH-isobutyrate_DH-rel_CS"/>
</dbReference>
<protein>
    <submittedName>
        <fullName evidence="6">3-hydroxyisobutyrate dehydrogenase</fullName>
    </submittedName>
</protein>
<feature type="domain" description="3-hydroxyisobutyrate dehydrogenase-like NAD-binding" evidence="5">
    <location>
        <begin position="161"/>
        <end position="277"/>
    </location>
</feature>
<dbReference type="EMBL" id="VNHX01000003">
    <property type="protein sequence ID" value="TYP97142.1"/>
    <property type="molecule type" value="Genomic_DNA"/>
</dbReference>
<evidence type="ECO:0000256" key="2">
    <source>
        <dbReference type="ARBA" id="ARBA00023027"/>
    </source>
</evidence>
<dbReference type="InterPro" id="IPR015815">
    <property type="entry name" value="HIBADH-related"/>
</dbReference>
<reference evidence="6 7" key="1">
    <citation type="submission" date="2019-07" db="EMBL/GenBank/DDBJ databases">
        <title>Genomic Encyclopedia of Archaeal and Bacterial Type Strains, Phase II (KMG-II): from individual species to whole genera.</title>
        <authorList>
            <person name="Goeker M."/>
        </authorList>
    </citation>
    <scope>NUCLEOTIDE SEQUENCE [LARGE SCALE GENOMIC DNA]</scope>
    <source>
        <strain evidence="6 7">DSM 18850</strain>
    </source>
</reference>
<keyword evidence="7" id="KW-1185">Reference proteome</keyword>
<dbReference type="Gene3D" id="3.40.50.720">
    <property type="entry name" value="NAD(P)-binding Rossmann-like Domain"/>
    <property type="match status" value="1"/>
</dbReference>
<dbReference type="SUPFAM" id="SSF51735">
    <property type="entry name" value="NAD(P)-binding Rossmann-fold domains"/>
    <property type="match status" value="1"/>
</dbReference>
<dbReference type="Gene3D" id="1.10.1040.10">
    <property type="entry name" value="N-(1-d-carboxylethyl)-l-norvaline Dehydrogenase, domain 2"/>
    <property type="match status" value="1"/>
</dbReference>
<dbReference type="PROSITE" id="PS00895">
    <property type="entry name" value="3_HYDROXYISOBUT_DH"/>
    <property type="match status" value="1"/>
</dbReference>
<sequence>MEKIGFIGLGNMGYPMAKNLERAGFHLSVYNRTPSKSAGFEVTTTVCTTIAELVHHSDVIFTMLTDDRAVKEVYEAILQLELVGKLFVDMSTISREASVAISHALSVKGASFLDAPVAGSTVPAAEGTLIIMVGGQQPDFQRALPYLKTMGKTIKHLGEQGKGLAAKIAINYFLATIYQGLAEMVLFSDKLGIDRETMLDIVNGSASGSGATRVKTPMLLTNRFEPAFSLDLMLKDLRLAKDAGADFPIGDTLLSTFSAASKAGYGADDVMGILQYLNREWSK</sequence>
<dbReference type="GO" id="GO:0051287">
    <property type="term" value="F:NAD binding"/>
    <property type="evidence" value="ECO:0007669"/>
    <property type="project" value="InterPro"/>
</dbReference>
<evidence type="ECO:0000259" key="5">
    <source>
        <dbReference type="Pfam" id="PF14833"/>
    </source>
</evidence>
<organism evidence="6 7">
    <name type="scientific">Sphingobacterium allocomposti</name>
    <dbReference type="NCBI Taxonomy" id="415956"/>
    <lineage>
        <taxon>Bacteria</taxon>
        <taxon>Pseudomonadati</taxon>
        <taxon>Bacteroidota</taxon>
        <taxon>Sphingobacteriia</taxon>
        <taxon>Sphingobacteriales</taxon>
        <taxon>Sphingobacteriaceae</taxon>
        <taxon>Sphingobacterium</taxon>
    </lineage>
</organism>
<gene>
    <name evidence="6" type="ORF">BC792_10368</name>
</gene>
<dbReference type="PANTHER" id="PTHR22981:SF7">
    <property type="entry name" value="3-HYDROXYISOBUTYRATE DEHYDROGENASE, MITOCHONDRIAL"/>
    <property type="match status" value="1"/>
</dbReference>
<dbReference type="InterPro" id="IPR006115">
    <property type="entry name" value="6PGDH_NADP-bd"/>
</dbReference>
<dbReference type="Proteomes" id="UP000325105">
    <property type="component" value="Unassembled WGS sequence"/>
</dbReference>
<keyword evidence="2" id="KW-0520">NAD</keyword>
<dbReference type="GO" id="GO:0016054">
    <property type="term" value="P:organic acid catabolic process"/>
    <property type="evidence" value="ECO:0007669"/>
    <property type="project" value="UniProtKB-ARBA"/>
</dbReference>
<dbReference type="InterPro" id="IPR036291">
    <property type="entry name" value="NAD(P)-bd_dom_sf"/>
</dbReference>
<dbReference type="InterPro" id="IPR008927">
    <property type="entry name" value="6-PGluconate_DH-like_C_sf"/>
</dbReference>
<evidence type="ECO:0000313" key="6">
    <source>
        <dbReference type="EMBL" id="TYP97142.1"/>
    </source>
</evidence>
<name>A0A5S5DQM3_9SPHI</name>
<feature type="active site" evidence="3">
    <location>
        <position position="167"/>
    </location>
</feature>
<dbReference type="InterPro" id="IPR029154">
    <property type="entry name" value="HIBADH-like_NADP-bd"/>
</dbReference>
<dbReference type="Pfam" id="PF14833">
    <property type="entry name" value="NAD_binding_11"/>
    <property type="match status" value="1"/>
</dbReference>
<dbReference type="SUPFAM" id="SSF48179">
    <property type="entry name" value="6-phosphogluconate dehydrogenase C-terminal domain-like"/>
    <property type="match status" value="1"/>
</dbReference>
<dbReference type="RefSeq" id="WP_148907540.1">
    <property type="nucleotide sequence ID" value="NZ_VNHX01000003.1"/>
</dbReference>
<dbReference type="GO" id="GO:0050661">
    <property type="term" value="F:NADP binding"/>
    <property type="evidence" value="ECO:0007669"/>
    <property type="project" value="InterPro"/>
</dbReference>